<dbReference type="Proteomes" id="UP000053647">
    <property type="component" value="Unassembled WGS sequence"/>
</dbReference>
<evidence type="ECO:0000256" key="14">
    <source>
        <dbReference type="SAM" id="MobiDB-lite"/>
    </source>
</evidence>
<keyword evidence="4" id="KW-0813">Transport</keyword>
<evidence type="ECO:0000256" key="5">
    <source>
        <dbReference type="ARBA" id="ARBA00022568"/>
    </source>
</evidence>
<dbReference type="EMBL" id="KN819370">
    <property type="protein sequence ID" value="KIJ11945.1"/>
    <property type="molecule type" value="Genomic_DNA"/>
</dbReference>
<name>A0A0C9T8F4_PAXIN</name>
<feature type="region of interest" description="Disordered" evidence="14">
    <location>
        <begin position="188"/>
        <end position="214"/>
    </location>
</feature>
<keyword evidence="6 15" id="KW-0812">Transmembrane</keyword>
<evidence type="ECO:0000256" key="4">
    <source>
        <dbReference type="ARBA" id="ARBA00022448"/>
    </source>
</evidence>
<feature type="region of interest" description="Disordered" evidence="14">
    <location>
        <begin position="236"/>
        <end position="288"/>
    </location>
</feature>
<comment type="subcellular location">
    <subcellularLocation>
        <location evidence="1">Endoplasmic reticulum membrane</location>
        <topology evidence="1">Single-pass type I membrane protein</topology>
    </subcellularLocation>
</comment>
<dbReference type="HOGENOM" id="CLU_046802_1_1_1"/>
<evidence type="ECO:0000256" key="12">
    <source>
        <dbReference type="ARBA" id="ARBA00023136"/>
    </source>
</evidence>
<keyword evidence="9" id="KW-0106">Calcium</keyword>
<evidence type="ECO:0000256" key="2">
    <source>
        <dbReference type="ARBA" id="ARBA00006833"/>
    </source>
</evidence>
<evidence type="ECO:0000256" key="1">
    <source>
        <dbReference type="ARBA" id="ARBA00004115"/>
    </source>
</evidence>
<evidence type="ECO:0000256" key="11">
    <source>
        <dbReference type="ARBA" id="ARBA00023065"/>
    </source>
</evidence>
<evidence type="ECO:0000256" key="13">
    <source>
        <dbReference type="ARBA" id="ARBA00031116"/>
    </source>
</evidence>
<evidence type="ECO:0000256" key="6">
    <source>
        <dbReference type="ARBA" id="ARBA00022692"/>
    </source>
</evidence>
<dbReference type="OrthoDB" id="20303at2759"/>
<feature type="transmembrane region" description="Helical" evidence="15">
    <location>
        <begin position="136"/>
        <end position="155"/>
    </location>
</feature>
<evidence type="ECO:0000313" key="17">
    <source>
        <dbReference type="Proteomes" id="UP000053647"/>
    </source>
</evidence>
<dbReference type="PANTHER" id="PTHR15929:SF0">
    <property type="entry name" value="STORE-OPERATED CALCIUM ENTRY-ASSOCIATED REGULATORY FACTOR"/>
    <property type="match status" value="1"/>
</dbReference>
<keyword evidence="7" id="KW-0732">Signal</keyword>
<evidence type="ECO:0000256" key="9">
    <source>
        <dbReference type="ARBA" id="ARBA00022837"/>
    </source>
</evidence>
<evidence type="ECO:0000313" key="16">
    <source>
        <dbReference type="EMBL" id="KIJ11945.1"/>
    </source>
</evidence>
<proteinExistence type="inferred from homology"/>
<organism evidence="16 17">
    <name type="scientific">Paxillus involutus ATCC 200175</name>
    <dbReference type="NCBI Taxonomy" id="664439"/>
    <lineage>
        <taxon>Eukaryota</taxon>
        <taxon>Fungi</taxon>
        <taxon>Dikarya</taxon>
        <taxon>Basidiomycota</taxon>
        <taxon>Agaricomycotina</taxon>
        <taxon>Agaricomycetes</taxon>
        <taxon>Agaricomycetidae</taxon>
        <taxon>Boletales</taxon>
        <taxon>Paxilineae</taxon>
        <taxon>Paxillaceae</taxon>
        <taxon>Paxillus</taxon>
    </lineage>
</organism>
<reference evidence="16 17" key="1">
    <citation type="submission" date="2014-06" db="EMBL/GenBank/DDBJ databases">
        <authorList>
            <consortium name="DOE Joint Genome Institute"/>
            <person name="Kuo A."/>
            <person name="Kohler A."/>
            <person name="Nagy L.G."/>
            <person name="Floudas D."/>
            <person name="Copeland A."/>
            <person name="Barry K.W."/>
            <person name="Cichocki N."/>
            <person name="Veneault-Fourrey C."/>
            <person name="LaButti K."/>
            <person name="Lindquist E.A."/>
            <person name="Lipzen A."/>
            <person name="Lundell T."/>
            <person name="Morin E."/>
            <person name="Murat C."/>
            <person name="Sun H."/>
            <person name="Tunlid A."/>
            <person name="Henrissat B."/>
            <person name="Grigoriev I.V."/>
            <person name="Hibbett D.S."/>
            <person name="Martin F."/>
            <person name="Nordberg H.P."/>
            <person name="Cantor M.N."/>
            <person name="Hua S.X."/>
        </authorList>
    </citation>
    <scope>NUCLEOTIDE SEQUENCE [LARGE SCALE GENOMIC DNA]</scope>
    <source>
        <strain evidence="16 17">ATCC 200175</strain>
    </source>
</reference>
<dbReference type="GO" id="GO:0005789">
    <property type="term" value="C:endoplasmic reticulum membrane"/>
    <property type="evidence" value="ECO:0007669"/>
    <property type="project" value="UniProtKB-SubCell"/>
</dbReference>
<gene>
    <name evidence="16" type="ORF">PAXINDRAFT_15129</name>
</gene>
<comment type="similarity">
    <text evidence="2">Belongs to the SARAF family.</text>
</comment>
<feature type="compositionally biased region" description="Low complexity" evidence="14">
    <location>
        <begin position="203"/>
        <end position="214"/>
    </location>
</feature>
<dbReference type="PANTHER" id="PTHR15929">
    <property type="entry name" value="STORE-OPERATED CALCIUM ENTRY-ASSOCIATED REGULATORY FACTOR"/>
    <property type="match status" value="1"/>
</dbReference>
<sequence length="288" mass="31159">MSRIALENIPALTFYKNSLTAARRTSPIAQLVCIGKPCTLYQPEVVRCTNIGGSGVDVDWKASLAKGCSDLPSSLRFGKVGVSCEGWSGPGDPYVMKGSCSLEYSLVQLPNSLREDSSEWSPFSKLNFFRNLDTSGMVFMFVWVAVLALIAYIMMHSCLRRTYRPTGNTQRVPPPSYPGVGGNGGWGSGYFPGGFQNPPPPYTKDSSPPDGQWRPGFFTGATLGALGANLLNRSQSQPRAYDWERERSSQSTAGRRAASVYGDRDRGEGPSNLGSFRTSTGYGGSSSR</sequence>
<keyword evidence="10 15" id="KW-1133">Transmembrane helix</keyword>
<dbReference type="Pfam" id="PF06682">
    <property type="entry name" value="SARAF"/>
    <property type="match status" value="1"/>
</dbReference>
<dbReference type="AlphaFoldDB" id="A0A0C9T8F4"/>
<protein>
    <recommendedName>
        <fullName evidence="3">Store-operated calcium entry-associated regulatory factor</fullName>
    </recommendedName>
    <alternativeName>
        <fullName evidence="13">Transmembrane protein 66</fullName>
    </alternativeName>
</protein>
<accession>A0A0C9T8F4</accession>
<dbReference type="InterPro" id="IPR009567">
    <property type="entry name" value="SARAF"/>
</dbReference>
<evidence type="ECO:0000256" key="10">
    <source>
        <dbReference type="ARBA" id="ARBA00022989"/>
    </source>
</evidence>
<reference evidence="17" key="2">
    <citation type="submission" date="2015-01" db="EMBL/GenBank/DDBJ databases">
        <title>Evolutionary Origins and Diversification of the Mycorrhizal Mutualists.</title>
        <authorList>
            <consortium name="DOE Joint Genome Institute"/>
            <consortium name="Mycorrhizal Genomics Consortium"/>
            <person name="Kohler A."/>
            <person name="Kuo A."/>
            <person name="Nagy L.G."/>
            <person name="Floudas D."/>
            <person name="Copeland A."/>
            <person name="Barry K.W."/>
            <person name="Cichocki N."/>
            <person name="Veneault-Fourrey C."/>
            <person name="LaButti K."/>
            <person name="Lindquist E.A."/>
            <person name="Lipzen A."/>
            <person name="Lundell T."/>
            <person name="Morin E."/>
            <person name="Murat C."/>
            <person name="Riley R."/>
            <person name="Ohm R."/>
            <person name="Sun H."/>
            <person name="Tunlid A."/>
            <person name="Henrissat B."/>
            <person name="Grigoriev I.V."/>
            <person name="Hibbett D.S."/>
            <person name="Martin F."/>
        </authorList>
    </citation>
    <scope>NUCLEOTIDE SEQUENCE [LARGE SCALE GENOMIC DNA]</scope>
    <source>
        <strain evidence="17">ATCC 200175</strain>
    </source>
</reference>
<evidence type="ECO:0000256" key="15">
    <source>
        <dbReference type="SAM" id="Phobius"/>
    </source>
</evidence>
<keyword evidence="5" id="KW-0109">Calcium transport</keyword>
<keyword evidence="11" id="KW-0406">Ion transport</keyword>
<dbReference type="GO" id="GO:2001256">
    <property type="term" value="P:regulation of store-operated calcium entry"/>
    <property type="evidence" value="ECO:0007669"/>
    <property type="project" value="InterPro"/>
</dbReference>
<keyword evidence="12 15" id="KW-0472">Membrane</keyword>
<evidence type="ECO:0000256" key="8">
    <source>
        <dbReference type="ARBA" id="ARBA00022824"/>
    </source>
</evidence>
<evidence type="ECO:0000256" key="3">
    <source>
        <dbReference type="ARBA" id="ARBA00016584"/>
    </source>
</evidence>
<keyword evidence="17" id="KW-1185">Reference proteome</keyword>
<evidence type="ECO:0000256" key="7">
    <source>
        <dbReference type="ARBA" id="ARBA00022729"/>
    </source>
</evidence>
<keyword evidence="8" id="KW-0256">Endoplasmic reticulum</keyword>
<dbReference type="GO" id="GO:0006816">
    <property type="term" value="P:calcium ion transport"/>
    <property type="evidence" value="ECO:0007669"/>
    <property type="project" value="UniProtKB-KW"/>
</dbReference>